<dbReference type="EMBL" id="JBBUKT010000005">
    <property type="protein sequence ID" value="MEK7951659.1"/>
    <property type="molecule type" value="Genomic_DNA"/>
</dbReference>
<accession>A0ABU9AV80</accession>
<gene>
    <name evidence="1" type="ORF">WKV53_14170</name>
</gene>
<protein>
    <submittedName>
        <fullName evidence="1">Uncharacterized protein</fullName>
    </submittedName>
</protein>
<proteinExistence type="predicted"/>
<name>A0ABU9AV80_9BACT</name>
<keyword evidence="2" id="KW-1185">Reference proteome</keyword>
<organism evidence="1 2">
    <name type="scientific">Luteolibacter soli</name>
    <dbReference type="NCBI Taxonomy" id="3135280"/>
    <lineage>
        <taxon>Bacteria</taxon>
        <taxon>Pseudomonadati</taxon>
        <taxon>Verrucomicrobiota</taxon>
        <taxon>Verrucomicrobiia</taxon>
        <taxon>Verrucomicrobiales</taxon>
        <taxon>Verrucomicrobiaceae</taxon>
        <taxon>Luteolibacter</taxon>
    </lineage>
</organism>
<evidence type="ECO:0000313" key="1">
    <source>
        <dbReference type="EMBL" id="MEK7951659.1"/>
    </source>
</evidence>
<reference evidence="1 2" key="1">
    <citation type="submission" date="2024-04" db="EMBL/GenBank/DDBJ databases">
        <title>Luteolibacter sp. isolated from soil.</title>
        <authorList>
            <person name="An J."/>
        </authorList>
    </citation>
    <scope>NUCLEOTIDE SEQUENCE [LARGE SCALE GENOMIC DNA]</scope>
    <source>
        <strain evidence="1 2">Y139</strain>
    </source>
</reference>
<dbReference type="Proteomes" id="UP001371305">
    <property type="component" value="Unassembled WGS sequence"/>
</dbReference>
<sequence>MKPHLSLLLRLAIVTTGCITLAAILSHQKALELDEEILQPCLSPGMTYHRAVQFSLFNPFVSLLPHWTITYFEEPVDIAYVNPTITVDFLGQITSASKEAGYLLIERGYLDNH</sequence>
<dbReference type="RefSeq" id="WP_341405314.1">
    <property type="nucleotide sequence ID" value="NZ_JBBUKT010000005.1"/>
</dbReference>
<comment type="caution">
    <text evidence="1">The sequence shown here is derived from an EMBL/GenBank/DDBJ whole genome shotgun (WGS) entry which is preliminary data.</text>
</comment>
<evidence type="ECO:0000313" key="2">
    <source>
        <dbReference type="Proteomes" id="UP001371305"/>
    </source>
</evidence>